<evidence type="ECO:0000313" key="2">
    <source>
        <dbReference type="Proteomes" id="UP000254070"/>
    </source>
</evidence>
<dbReference type="InterPro" id="IPR035528">
    <property type="entry name" value="DUF5388"/>
</dbReference>
<evidence type="ECO:0000313" key="1">
    <source>
        <dbReference type="EMBL" id="STP30883.1"/>
    </source>
</evidence>
<name>A0A377KPD5_9ENTE</name>
<reference evidence="1 2" key="1">
    <citation type="submission" date="2018-06" db="EMBL/GenBank/DDBJ databases">
        <authorList>
            <consortium name="Pathogen Informatics"/>
            <person name="Doyle S."/>
        </authorList>
    </citation>
    <scope>NUCLEOTIDE SEQUENCE [LARGE SCALE GENOMIC DNA]</scope>
    <source>
        <strain evidence="1 2">NCTC8129</strain>
    </source>
</reference>
<dbReference type="AlphaFoldDB" id="A0A377KPD5"/>
<organism evidence="1 2">
    <name type="scientific">Enterococcus durans</name>
    <dbReference type="NCBI Taxonomy" id="53345"/>
    <lineage>
        <taxon>Bacteria</taxon>
        <taxon>Bacillati</taxon>
        <taxon>Bacillota</taxon>
        <taxon>Bacilli</taxon>
        <taxon>Lactobacillales</taxon>
        <taxon>Enterococcaceae</taxon>
        <taxon>Enterococcus</taxon>
    </lineage>
</organism>
<accession>A0A377KPD5</accession>
<proteinExistence type="predicted"/>
<dbReference type="Proteomes" id="UP000254070">
    <property type="component" value="Unassembled WGS sequence"/>
</dbReference>
<protein>
    <submittedName>
        <fullName evidence="1">Uncharacterized protein</fullName>
    </submittedName>
</protein>
<dbReference type="RefSeq" id="WP_005876964.1">
    <property type="nucleotide sequence ID" value="NZ_CABGJE010000045.1"/>
</dbReference>
<dbReference type="EMBL" id="UGIF01000002">
    <property type="protein sequence ID" value="STP30883.1"/>
    <property type="molecule type" value="Genomic_DNA"/>
</dbReference>
<dbReference type="Pfam" id="PF17363">
    <property type="entry name" value="DUF5388"/>
    <property type="match status" value="1"/>
</dbReference>
<gene>
    <name evidence="1" type="ORF">NCTC8129_03140</name>
</gene>
<sequence>MDKEATLIAQAKKLSLDLYEIFNQLNEEREIEKDTTKHSVVIAANNYSPTETTLKIDTRLRDQINALSLIGCGNTQKETVALLIQNVLDSMTEDERRKFNVQYQVLEDKTIKQAKKSKAK</sequence>